<feature type="compositionally biased region" description="Polar residues" evidence="4">
    <location>
        <begin position="196"/>
        <end position="214"/>
    </location>
</feature>
<dbReference type="GO" id="GO:0048038">
    <property type="term" value="F:quinone binding"/>
    <property type="evidence" value="ECO:0007669"/>
    <property type="project" value="TreeGrafter"/>
</dbReference>
<dbReference type="SUPFAM" id="SSF51735">
    <property type="entry name" value="NAD(P)-binding Rossmann-fold domains"/>
    <property type="match status" value="1"/>
</dbReference>
<dbReference type="Pfam" id="PF00106">
    <property type="entry name" value="adh_short"/>
    <property type="match status" value="2"/>
</dbReference>
<gene>
    <name evidence="5" type="ORF">SAMN04487864_10167</name>
</gene>
<dbReference type="RefSeq" id="WP_218118104.1">
    <property type="nucleotide sequence ID" value="NZ_FMYW01000001.1"/>
</dbReference>
<dbReference type="PANTHER" id="PTHR42760:SF133">
    <property type="entry name" value="3-OXOACYL-[ACYL-CARRIER-PROTEIN] REDUCTASE"/>
    <property type="match status" value="1"/>
</dbReference>
<feature type="region of interest" description="Disordered" evidence="4">
    <location>
        <begin position="183"/>
        <end position="224"/>
    </location>
</feature>
<reference evidence="6" key="1">
    <citation type="submission" date="2016-10" db="EMBL/GenBank/DDBJ databases">
        <authorList>
            <person name="Varghese N."/>
            <person name="Submissions S."/>
        </authorList>
    </citation>
    <scope>NUCLEOTIDE SEQUENCE [LARGE SCALE GENOMIC DNA]</scope>
    <source>
        <strain evidence="6">DSM 11005</strain>
    </source>
</reference>
<evidence type="ECO:0000256" key="1">
    <source>
        <dbReference type="ARBA" id="ARBA00006484"/>
    </source>
</evidence>
<evidence type="ECO:0000313" key="6">
    <source>
        <dbReference type="Proteomes" id="UP000198943"/>
    </source>
</evidence>
<dbReference type="InterPro" id="IPR036291">
    <property type="entry name" value="NAD(P)-bd_dom_sf"/>
</dbReference>
<dbReference type="PRINTS" id="PR00080">
    <property type="entry name" value="SDRFAMILY"/>
</dbReference>
<dbReference type="Gene3D" id="3.40.50.720">
    <property type="entry name" value="NAD(P)-binding Rossmann-like Domain"/>
    <property type="match status" value="1"/>
</dbReference>
<evidence type="ECO:0000313" key="5">
    <source>
        <dbReference type="EMBL" id="SDB95046.1"/>
    </source>
</evidence>
<evidence type="ECO:0000256" key="2">
    <source>
        <dbReference type="ARBA" id="ARBA00023002"/>
    </source>
</evidence>
<dbReference type="GO" id="GO:0016616">
    <property type="term" value="F:oxidoreductase activity, acting on the CH-OH group of donors, NAD or NADP as acceptor"/>
    <property type="evidence" value="ECO:0007669"/>
    <property type="project" value="TreeGrafter"/>
</dbReference>
<dbReference type="PANTHER" id="PTHR42760">
    <property type="entry name" value="SHORT-CHAIN DEHYDROGENASES/REDUCTASES FAMILY MEMBER"/>
    <property type="match status" value="1"/>
</dbReference>
<dbReference type="InterPro" id="IPR020904">
    <property type="entry name" value="Sc_DH/Rdtase_CS"/>
</dbReference>
<evidence type="ECO:0000256" key="4">
    <source>
        <dbReference type="SAM" id="MobiDB-lite"/>
    </source>
</evidence>
<dbReference type="PRINTS" id="PR00081">
    <property type="entry name" value="GDHRDH"/>
</dbReference>
<dbReference type="AlphaFoldDB" id="A0A1G6HNL6"/>
<dbReference type="Pfam" id="PF13561">
    <property type="entry name" value="adh_short_C2"/>
    <property type="match status" value="1"/>
</dbReference>
<keyword evidence="6" id="KW-1185">Reference proteome</keyword>
<dbReference type="CDD" id="cd05233">
    <property type="entry name" value="SDR_c"/>
    <property type="match status" value="1"/>
</dbReference>
<dbReference type="Proteomes" id="UP000198943">
    <property type="component" value="Unassembled WGS sequence"/>
</dbReference>
<evidence type="ECO:0000256" key="3">
    <source>
        <dbReference type="RuleBase" id="RU000363"/>
    </source>
</evidence>
<proteinExistence type="inferred from homology"/>
<keyword evidence="2" id="KW-0560">Oxidoreductase</keyword>
<organism evidence="5 6">
    <name type="scientific">Succiniclasticum ruminis</name>
    <dbReference type="NCBI Taxonomy" id="40841"/>
    <lineage>
        <taxon>Bacteria</taxon>
        <taxon>Bacillati</taxon>
        <taxon>Bacillota</taxon>
        <taxon>Negativicutes</taxon>
        <taxon>Acidaminococcales</taxon>
        <taxon>Acidaminococcaceae</taxon>
        <taxon>Succiniclasticum</taxon>
    </lineage>
</organism>
<comment type="similarity">
    <text evidence="1 3">Belongs to the short-chain dehydrogenases/reductases (SDR) family.</text>
</comment>
<protein>
    <submittedName>
        <fullName evidence="5">NAD(P)-dependent dehydrogenase, short-chain alcohol dehydrogenase family</fullName>
    </submittedName>
</protein>
<dbReference type="GO" id="GO:0006633">
    <property type="term" value="P:fatty acid biosynthetic process"/>
    <property type="evidence" value="ECO:0007669"/>
    <property type="project" value="TreeGrafter"/>
</dbReference>
<accession>A0A1G6HNL6</accession>
<name>A0A1G6HNL6_9FIRM</name>
<dbReference type="EMBL" id="FMYW01000001">
    <property type="protein sequence ID" value="SDB95046.1"/>
    <property type="molecule type" value="Genomic_DNA"/>
</dbReference>
<sequence>MEYGCKHKVVLITGGTSGIGLAAARTFWQDGTNVFLVGRDRTRGMQALAEIIGCKDPESLVFPGRPEAMHTFSAADGLKKEGCAAWKSTVPGTAKDLARLRYICADVTKPADCRMAAAIAGYYGSDRIDVLVNSAGIYQEKRIEQVTVAEYNRIMDVNVKGTLFMIQACRPYMLSRGETETGAAQKAGNGSVADATESTTQATDSATQKLTAPDTTEESSSRSRTAQDRCIINIASDAGIGGNYGCPVYCASKGAVVSLTKALALDLAPDIRVNCICPGDVDTPLLTAQLAAAEGSYTKAEMGESYPLGRIAYAEEVAHVICSVASPANSFMTGAVIPVDGGLTAMG</sequence>
<dbReference type="PROSITE" id="PS00061">
    <property type="entry name" value="ADH_SHORT"/>
    <property type="match status" value="1"/>
</dbReference>
<dbReference type="InterPro" id="IPR002347">
    <property type="entry name" value="SDR_fam"/>
</dbReference>